<sequence>MDDAVAVATAPSRRPQRPKSANSSRLRRAKKSSTDSGCCDADDDDDELIYVDEDYKSRSSGSSVENTGIGGLSLTPTAWEDAGTDIRDNDIAKPGDTRTTLSTLDAEPRRRVFSDSDVISGAPSSGRDVMGRLAPKIAAERVLERCRRRTSLDATGNGSCVAPAHNPHKPTSRAPESGHQMPRKLRPILLRTRQSSLGDDVIGRGDVIRNGRCDTSGLCKTGQSHSSVNPVTPRGDCTQRPAGDPTSLMTKDFGRNRAWKSLQPLECRRPSNPLPHTPQ</sequence>
<feature type="region of interest" description="Disordered" evidence="1">
    <location>
        <begin position="154"/>
        <end position="182"/>
    </location>
</feature>
<name>A0AAD9KW75_RIDPI</name>
<dbReference type="AlphaFoldDB" id="A0AAD9KW75"/>
<feature type="region of interest" description="Disordered" evidence="1">
    <location>
        <begin position="218"/>
        <end position="279"/>
    </location>
</feature>
<accession>A0AAD9KW75</accession>
<organism evidence="2 3">
    <name type="scientific">Ridgeia piscesae</name>
    <name type="common">Tubeworm</name>
    <dbReference type="NCBI Taxonomy" id="27915"/>
    <lineage>
        <taxon>Eukaryota</taxon>
        <taxon>Metazoa</taxon>
        <taxon>Spiralia</taxon>
        <taxon>Lophotrochozoa</taxon>
        <taxon>Annelida</taxon>
        <taxon>Polychaeta</taxon>
        <taxon>Sedentaria</taxon>
        <taxon>Canalipalpata</taxon>
        <taxon>Sabellida</taxon>
        <taxon>Siboglinidae</taxon>
        <taxon>Ridgeia</taxon>
    </lineage>
</organism>
<protein>
    <submittedName>
        <fullName evidence="2">Uncharacterized protein</fullName>
    </submittedName>
</protein>
<dbReference type="Proteomes" id="UP001209878">
    <property type="component" value="Unassembled WGS sequence"/>
</dbReference>
<gene>
    <name evidence="2" type="ORF">NP493_543g03010</name>
</gene>
<keyword evidence="3" id="KW-1185">Reference proteome</keyword>
<proteinExistence type="predicted"/>
<evidence type="ECO:0000313" key="2">
    <source>
        <dbReference type="EMBL" id="KAK2178460.1"/>
    </source>
</evidence>
<feature type="compositionally biased region" description="Polar residues" evidence="1">
    <location>
        <begin position="221"/>
        <end position="230"/>
    </location>
</feature>
<feature type="region of interest" description="Disordered" evidence="1">
    <location>
        <begin position="1"/>
        <end position="80"/>
    </location>
</feature>
<reference evidence="2" key="1">
    <citation type="journal article" date="2023" name="Mol. Biol. Evol.">
        <title>Third-Generation Sequencing Reveals the Adaptive Role of the Epigenome in Three Deep-Sea Polychaetes.</title>
        <authorList>
            <person name="Perez M."/>
            <person name="Aroh O."/>
            <person name="Sun Y."/>
            <person name="Lan Y."/>
            <person name="Juniper S.K."/>
            <person name="Young C.R."/>
            <person name="Angers B."/>
            <person name="Qian P.Y."/>
        </authorList>
    </citation>
    <scope>NUCLEOTIDE SEQUENCE</scope>
    <source>
        <strain evidence="2">R07B-5</strain>
    </source>
</reference>
<dbReference type="EMBL" id="JAODUO010000543">
    <property type="protein sequence ID" value="KAK2178460.1"/>
    <property type="molecule type" value="Genomic_DNA"/>
</dbReference>
<comment type="caution">
    <text evidence="2">The sequence shown here is derived from an EMBL/GenBank/DDBJ whole genome shotgun (WGS) entry which is preliminary data.</text>
</comment>
<evidence type="ECO:0000256" key="1">
    <source>
        <dbReference type="SAM" id="MobiDB-lite"/>
    </source>
</evidence>
<feature type="compositionally biased region" description="Acidic residues" evidence="1">
    <location>
        <begin position="40"/>
        <end position="52"/>
    </location>
</feature>
<evidence type="ECO:0000313" key="3">
    <source>
        <dbReference type="Proteomes" id="UP001209878"/>
    </source>
</evidence>